<accession>A0A1F8DZ06</accession>
<feature type="chain" id="PRO_5009535270" description="Peptidoglycan binding-like domain-containing protein" evidence="1">
    <location>
        <begin position="38"/>
        <end position="1117"/>
    </location>
</feature>
<protein>
    <recommendedName>
        <fullName evidence="2">Peptidoglycan binding-like domain-containing protein</fullName>
    </recommendedName>
</protein>
<sequence>MPLKKKIKIKMSNVFKKLSIVVLAVAMMVTAVAPAGAATTEELQAQITALMAQINALNAQLSGTPATTMMTSYTFTRNLTVGSTGADVMELQKFLVSKGHLVLATPTNYFGNMTKAALAKFQAANGISPAVGYFGAITRGSVNGMMGTTPTTPGTPTTPTTPAVGAFTVSLASDTPVAAVVASQTAFNPALKLALQAASTDVKVTSITVRKSGLVANSNITGVDVVDSMGVRHGNVITSLTAENDAVIAMVSEPIVVKAGATEKVTIRFNNAATSGTAQFSIVAASAIVADGTVNGTFPIMGNTMTLQDGSSSVASTTIGVLPINSTGASLNVDSVSAQEITKFRIIENSSKEAVKVSKLTLYNYGNASDTDYKDVELVSQDGTLLATAQPKGQYVTFDLSATPYLIDKGLTKDFTVRAKIVNGATRTIQLAVYNNYDLIVTGVSTGASVLASAAGNDTSFPVGDASNYNKVTISSGSITFGKDSTSPTSATTPGANNVVLATYYAKPAGENMELRKVTLAITKVTTALTGSVYVKVGGAVVYSAAASDISASSTAPTTITLSTYPTLNAGATTLITVEGNISTSAVGTDIYQTYLDLTEAKRVITNDLIDPGVAATQGNAIAVKAAALSVTNLAQPVSASIVPVTNNYEFARFELNASNSGEDVKVTKLIISDNITGAATLANIMNLTMWQGSTQLTTSASTASTTASTTFTFTNPIIVTRTTPVTLSLHGDLVTGTTGTAKFHIGIAATDIIAVGKDTGNSISAPTLTGSGQAMTIAGAGSLTLSAISGAGASPSIDQLVKVGTVDGTYLAFQMTAQKEPVKLTTLTLTATGTLATNDVTNIRLYRKVGNNAMEATPFNSAAQMTVTGGATGTYTWTSTDNLLADAIVPGTPVSIYVKADVGTQGSAKLGDKFRFMIASSTTDIAGKGASSASTTLTITGAPSAAGITYISPFSVVVTGTSPLAPVTLGTGSGITIGVFKVENMGTAPITLTDVTLNDGGSATSTLIAYYSTDGNSDVSGGTASSTTNHTLAFGAGAADVTINGGSFRYITVKTNSLSTNNDSYTLSSDVLGNLKYSVAESALGYDADADAALTSTITGLFVDGKPTLATVTSKI</sequence>
<reference evidence="3 4" key="1">
    <citation type="journal article" date="2016" name="Nat. Commun.">
        <title>Thousands of microbial genomes shed light on interconnected biogeochemical processes in an aquifer system.</title>
        <authorList>
            <person name="Anantharaman K."/>
            <person name="Brown C.T."/>
            <person name="Hug L.A."/>
            <person name="Sharon I."/>
            <person name="Castelle C.J."/>
            <person name="Probst A.J."/>
            <person name="Thomas B.C."/>
            <person name="Singh A."/>
            <person name="Wilkins M.J."/>
            <person name="Karaoz U."/>
            <person name="Brodie E.L."/>
            <person name="Williams K.H."/>
            <person name="Hubbard S.S."/>
            <person name="Banfield J.F."/>
        </authorList>
    </citation>
    <scope>NUCLEOTIDE SEQUENCE [LARGE SCALE GENOMIC DNA]</scope>
</reference>
<dbReference type="Gene3D" id="1.10.101.10">
    <property type="entry name" value="PGBD-like superfamily/PGBD"/>
    <property type="match status" value="1"/>
</dbReference>
<keyword evidence="1" id="KW-0732">Signal</keyword>
<comment type="caution">
    <text evidence="3">The sequence shown here is derived from an EMBL/GenBank/DDBJ whole genome shotgun (WGS) entry which is preliminary data.</text>
</comment>
<name>A0A1F8DZ06_9BACT</name>
<dbReference type="InterPro" id="IPR002477">
    <property type="entry name" value="Peptidoglycan-bd-like"/>
</dbReference>
<organism evidence="3 4">
    <name type="scientific">Candidatus Wolfebacteria bacterium RIFOXYD1_FULL_48_65</name>
    <dbReference type="NCBI Taxonomy" id="1802561"/>
    <lineage>
        <taxon>Bacteria</taxon>
        <taxon>Candidatus Wolfeibacteriota</taxon>
    </lineage>
</organism>
<dbReference type="InterPro" id="IPR036365">
    <property type="entry name" value="PGBD-like_sf"/>
</dbReference>
<evidence type="ECO:0000313" key="3">
    <source>
        <dbReference type="EMBL" id="OGM93811.1"/>
    </source>
</evidence>
<dbReference type="Pfam" id="PF01471">
    <property type="entry name" value="PG_binding_1"/>
    <property type="match status" value="1"/>
</dbReference>
<dbReference type="SUPFAM" id="SSF47090">
    <property type="entry name" value="PGBD-like"/>
    <property type="match status" value="1"/>
</dbReference>
<feature type="signal peptide" evidence="1">
    <location>
        <begin position="1"/>
        <end position="37"/>
    </location>
</feature>
<evidence type="ECO:0000256" key="1">
    <source>
        <dbReference type="SAM" id="SignalP"/>
    </source>
</evidence>
<dbReference type="AlphaFoldDB" id="A0A1F8DZ06"/>
<dbReference type="EMBL" id="MGIV01000020">
    <property type="protein sequence ID" value="OGM93811.1"/>
    <property type="molecule type" value="Genomic_DNA"/>
</dbReference>
<gene>
    <name evidence="3" type="ORF">A2610_01610</name>
</gene>
<dbReference type="InterPro" id="IPR036366">
    <property type="entry name" value="PGBDSf"/>
</dbReference>
<feature type="domain" description="Peptidoglycan binding-like" evidence="2">
    <location>
        <begin position="84"/>
        <end position="129"/>
    </location>
</feature>
<evidence type="ECO:0000259" key="2">
    <source>
        <dbReference type="Pfam" id="PF01471"/>
    </source>
</evidence>
<dbReference type="Proteomes" id="UP000179057">
    <property type="component" value="Unassembled WGS sequence"/>
</dbReference>
<proteinExistence type="predicted"/>
<evidence type="ECO:0000313" key="4">
    <source>
        <dbReference type="Proteomes" id="UP000179057"/>
    </source>
</evidence>